<evidence type="ECO:0000313" key="1">
    <source>
        <dbReference type="EMBL" id="KAA8559864.1"/>
    </source>
</evidence>
<reference evidence="1 2" key="1">
    <citation type="journal article" date="2018" name="Plant Biotechnol. Rep.">
        <title>Diversity and antifungal activity of endophytic bacteria associated with Panax ginseng seedlings.</title>
        <authorList>
            <person name="Park J.M."/>
            <person name="Hong C.E."/>
            <person name="Jo S.H."/>
        </authorList>
    </citation>
    <scope>NUCLEOTIDE SEQUENCE [LARGE SCALE GENOMIC DNA]</scope>
    <source>
        <strain evidence="1 2">PgKB38</strain>
    </source>
</reference>
<evidence type="ECO:0000313" key="2">
    <source>
        <dbReference type="Proteomes" id="UP000323425"/>
    </source>
</evidence>
<dbReference type="Proteomes" id="UP000323425">
    <property type="component" value="Unassembled WGS sequence"/>
</dbReference>
<organism evidence="1 2">
    <name type="scientific">Pseudomonas extremaustralis</name>
    <dbReference type="NCBI Taxonomy" id="359110"/>
    <lineage>
        <taxon>Bacteria</taxon>
        <taxon>Pseudomonadati</taxon>
        <taxon>Pseudomonadota</taxon>
        <taxon>Gammaproteobacteria</taxon>
        <taxon>Pseudomonadales</taxon>
        <taxon>Pseudomonadaceae</taxon>
        <taxon>Pseudomonas</taxon>
    </lineage>
</organism>
<proteinExistence type="predicted"/>
<name>A0A5M9ISV8_9PSED</name>
<dbReference type="EMBL" id="VTFH01000002">
    <property type="protein sequence ID" value="KAA8559864.1"/>
    <property type="molecule type" value="Genomic_DNA"/>
</dbReference>
<protein>
    <submittedName>
        <fullName evidence="1">Uncharacterized protein</fullName>
    </submittedName>
</protein>
<accession>A0A5M9ISV8</accession>
<gene>
    <name evidence="1" type="ORF">FX985_06247</name>
</gene>
<comment type="caution">
    <text evidence="1">The sequence shown here is derived from an EMBL/GenBank/DDBJ whole genome shotgun (WGS) entry which is preliminary data.</text>
</comment>
<sequence length="195" mass="21862">MPVDWFRILAGLAHEPLVGVDEGHARADFVAAIQDGFRSGQGQLDLVGQDSGWDLKQVSKNAWIDTGRLDEVAKKIEAGIPDVEYVEYGSTELVREACYRLFQQKHPGAIAVQSQEELNNLVKQGMTNTVVVSRTFHSQVSNSTSYKQQVSHIVAIQTPKAALEEWYRDNKKYMSRLPAASFKDLAKRADGWRNK</sequence>
<dbReference type="AlphaFoldDB" id="A0A5M9ISV8"/>